<dbReference type="PANTHER" id="PTHR14233:SF4">
    <property type="entry name" value="SOLUTE CARRIER FAMILY 35 MEMBER F2"/>
    <property type="match status" value="1"/>
</dbReference>
<feature type="transmembrane region" description="Helical" evidence="8">
    <location>
        <begin position="272"/>
        <end position="292"/>
    </location>
</feature>
<feature type="transmembrane region" description="Helical" evidence="8">
    <location>
        <begin position="221"/>
        <end position="241"/>
    </location>
</feature>
<evidence type="ECO:0000256" key="5">
    <source>
        <dbReference type="ARBA" id="ARBA00022989"/>
    </source>
</evidence>
<feature type="region of interest" description="Disordered" evidence="7">
    <location>
        <begin position="390"/>
        <end position="429"/>
    </location>
</feature>
<feature type="transmembrane region" description="Helical" evidence="8">
    <location>
        <begin position="101"/>
        <end position="121"/>
    </location>
</feature>
<feature type="transmembrane region" description="Helical" evidence="8">
    <location>
        <begin position="133"/>
        <end position="154"/>
    </location>
</feature>
<feature type="transmembrane region" description="Helical" evidence="8">
    <location>
        <begin position="187"/>
        <end position="206"/>
    </location>
</feature>
<evidence type="ECO:0000256" key="4">
    <source>
        <dbReference type="ARBA" id="ARBA00022692"/>
    </source>
</evidence>
<organism evidence="9 10">
    <name type="scientific">Perkinsus chesapeaki</name>
    <name type="common">Clam parasite</name>
    <name type="synonym">Perkinsus andrewsi</name>
    <dbReference type="NCBI Taxonomy" id="330153"/>
    <lineage>
        <taxon>Eukaryota</taxon>
        <taxon>Sar</taxon>
        <taxon>Alveolata</taxon>
        <taxon>Perkinsozoa</taxon>
        <taxon>Perkinsea</taxon>
        <taxon>Perkinsida</taxon>
        <taxon>Perkinsidae</taxon>
        <taxon>Perkinsus</taxon>
    </lineage>
</organism>
<protein>
    <recommendedName>
        <fullName evidence="11">Solute carrier 35 member</fullName>
    </recommendedName>
</protein>
<evidence type="ECO:0000256" key="6">
    <source>
        <dbReference type="ARBA" id="ARBA00023136"/>
    </source>
</evidence>
<evidence type="ECO:0000256" key="7">
    <source>
        <dbReference type="SAM" id="MobiDB-lite"/>
    </source>
</evidence>
<dbReference type="Proteomes" id="UP000591131">
    <property type="component" value="Unassembled WGS sequence"/>
</dbReference>
<comment type="caution">
    <text evidence="9">The sequence shown here is derived from an EMBL/GenBank/DDBJ whole genome shotgun (WGS) entry which is preliminary data.</text>
</comment>
<evidence type="ECO:0000256" key="8">
    <source>
        <dbReference type="SAM" id="Phobius"/>
    </source>
</evidence>
<dbReference type="GO" id="GO:0022857">
    <property type="term" value="F:transmembrane transporter activity"/>
    <property type="evidence" value="ECO:0007669"/>
    <property type="project" value="InterPro"/>
</dbReference>
<dbReference type="InterPro" id="IPR052221">
    <property type="entry name" value="SLC35F_Transporter"/>
</dbReference>
<feature type="compositionally biased region" description="Basic and acidic residues" evidence="7">
    <location>
        <begin position="393"/>
        <end position="405"/>
    </location>
</feature>
<sequence length="429" mass="47595">MNRFAPPRGVTPLFKRQIELLLMGVLDDLLSSFVTTTLAKPLLQQQQGNHDMRCCPRPSSPGFTKEAVRMKAWAILEGQFISLCVFGTGAFSTVLASDCNFNAPAFQSMFIYVFLSFYILACKPWKNGLTLPWWFYLIFACIDVNANYLAVWAYQFTNITSAQLLNCFTIPCAMVLSMIFLKAKYNWVHIGAVVISLCGMGLTVWLDYKRNPDNLSSGSDALVGDLLVLAGATLYACGNVFQEYMVKRLRATNLQQEVVDGDIKRKRCVDPFLASAEFLGMIGLFGILISLIHVVSHERHQIAAIDWSDGVVFGYMAGYVFCLVTMYTLTAHFLGLFDAAVMNLSLLTTHIYAAVFDFLREGSFRLSHAMYAISFALALGGLVLYHTAPPPTVRDKKPTRRRTEPTETTVRSEGNSSSSSSSSPVVVAE</sequence>
<keyword evidence="5 8" id="KW-1133">Transmembrane helix</keyword>
<evidence type="ECO:0000256" key="3">
    <source>
        <dbReference type="ARBA" id="ARBA00022448"/>
    </source>
</evidence>
<dbReference type="OrthoDB" id="434153at2759"/>
<gene>
    <name evidence="9" type="ORF">FOL47_008901</name>
</gene>
<reference evidence="9 10" key="1">
    <citation type="submission" date="2020-04" db="EMBL/GenBank/DDBJ databases">
        <title>Perkinsus chesapeaki whole genome sequence.</title>
        <authorList>
            <person name="Bogema D.R."/>
        </authorList>
    </citation>
    <scope>NUCLEOTIDE SEQUENCE [LARGE SCALE GENOMIC DNA]</scope>
    <source>
        <strain evidence="9">ATCC PRA-425</strain>
    </source>
</reference>
<evidence type="ECO:0000313" key="10">
    <source>
        <dbReference type="Proteomes" id="UP000591131"/>
    </source>
</evidence>
<comment type="subcellular location">
    <subcellularLocation>
        <location evidence="1">Membrane</location>
        <topology evidence="1">Multi-pass membrane protein</topology>
    </subcellularLocation>
</comment>
<dbReference type="GO" id="GO:0016020">
    <property type="term" value="C:membrane"/>
    <property type="evidence" value="ECO:0007669"/>
    <property type="project" value="UniProtKB-SubCell"/>
</dbReference>
<name>A0A7J6LB48_PERCH</name>
<keyword evidence="10" id="KW-1185">Reference proteome</keyword>
<accession>A0A7J6LB48</accession>
<keyword evidence="3" id="KW-0813">Transport</keyword>
<evidence type="ECO:0000313" key="9">
    <source>
        <dbReference type="EMBL" id="KAF4656465.1"/>
    </source>
</evidence>
<feature type="transmembrane region" description="Helical" evidence="8">
    <location>
        <begin position="160"/>
        <end position="180"/>
    </location>
</feature>
<dbReference type="InterPro" id="IPR009262">
    <property type="entry name" value="SLC35_F1/F2/F6"/>
</dbReference>
<evidence type="ECO:0000256" key="1">
    <source>
        <dbReference type="ARBA" id="ARBA00004141"/>
    </source>
</evidence>
<keyword evidence="4 8" id="KW-0812">Transmembrane</keyword>
<feature type="transmembrane region" description="Helical" evidence="8">
    <location>
        <begin position="73"/>
        <end position="95"/>
    </location>
</feature>
<comment type="similarity">
    <text evidence="2">Belongs to the SLC35F solute transporter family.</text>
</comment>
<dbReference type="Pfam" id="PF06027">
    <property type="entry name" value="SLC35F"/>
    <property type="match status" value="2"/>
</dbReference>
<proteinExistence type="inferred from homology"/>
<keyword evidence="6 8" id="KW-0472">Membrane</keyword>
<evidence type="ECO:0000256" key="2">
    <source>
        <dbReference type="ARBA" id="ARBA00007863"/>
    </source>
</evidence>
<dbReference type="PANTHER" id="PTHR14233">
    <property type="entry name" value="DUF914-RELATED"/>
    <property type="match status" value="1"/>
</dbReference>
<feature type="transmembrane region" description="Helical" evidence="8">
    <location>
        <begin position="368"/>
        <end position="388"/>
    </location>
</feature>
<evidence type="ECO:0008006" key="11">
    <source>
        <dbReference type="Google" id="ProtNLM"/>
    </source>
</evidence>
<feature type="transmembrane region" description="Helical" evidence="8">
    <location>
        <begin position="312"/>
        <end position="329"/>
    </location>
</feature>
<feature type="transmembrane region" description="Helical" evidence="8">
    <location>
        <begin position="336"/>
        <end position="356"/>
    </location>
</feature>
<dbReference type="AlphaFoldDB" id="A0A7J6LB48"/>
<dbReference type="InterPro" id="IPR037185">
    <property type="entry name" value="EmrE-like"/>
</dbReference>
<dbReference type="EMBL" id="JAAPAO010000596">
    <property type="protein sequence ID" value="KAF4656465.1"/>
    <property type="molecule type" value="Genomic_DNA"/>
</dbReference>
<dbReference type="SUPFAM" id="SSF103481">
    <property type="entry name" value="Multidrug resistance efflux transporter EmrE"/>
    <property type="match status" value="1"/>
</dbReference>